<comment type="caution">
    <text evidence="5">The sequence shown here is derived from an EMBL/GenBank/DDBJ whole genome shotgun (WGS) entry which is preliminary data.</text>
</comment>
<dbReference type="SUPFAM" id="SSF56801">
    <property type="entry name" value="Acetyl-CoA synthetase-like"/>
    <property type="match status" value="1"/>
</dbReference>
<dbReference type="InterPro" id="IPR020845">
    <property type="entry name" value="AMP-binding_CS"/>
</dbReference>
<dbReference type="Gene3D" id="3.30.300.30">
    <property type="match status" value="1"/>
</dbReference>
<dbReference type="PANTHER" id="PTHR24096">
    <property type="entry name" value="LONG-CHAIN-FATTY-ACID--COA LIGASE"/>
    <property type="match status" value="1"/>
</dbReference>
<dbReference type="InterPro" id="IPR045851">
    <property type="entry name" value="AMP-bd_C_sf"/>
</dbReference>
<dbReference type="EMBL" id="JBEUOH010000015">
    <property type="protein sequence ID" value="KAL0879035.1"/>
    <property type="molecule type" value="Genomic_DNA"/>
</dbReference>
<evidence type="ECO:0000313" key="5">
    <source>
        <dbReference type="EMBL" id="KAL0879035.1"/>
    </source>
</evidence>
<evidence type="ECO:0000259" key="4">
    <source>
        <dbReference type="Pfam" id="PF13193"/>
    </source>
</evidence>
<feature type="domain" description="AMP-binding enzyme C-terminal" evidence="4">
    <location>
        <begin position="482"/>
        <end position="557"/>
    </location>
</feature>
<name>A0ABR3HR72_LOXSC</name>
<proteinExistence type="predicted"/>
<accession>A0ABR3HR72</accession>
<dbReference type="CDD" id="cd05911">
    <property type="entry name" value="Firefly_Luc_like"/>
    <property type="match status" value="1"/>
</dbReference>
<organism evidence="5 6">
    <name type="scientific">Loxostege sticticalis</name>
    <name type="common">Beet webworm moth</name>
    <dbReference type="NCBI Taxonomy" id="481309"/>
    <lineage>
        <taxon>Eukaryota</taxon>
        <taxon>Metazoa</taxon>
        <taxon>Ecdysozoa</taxon>
        <taxon>Arthropoda</taxon>
        <taxon>Hexapoda</taxon>
        <taxon>Insecta</taxon>
        <taxon>Pterygota</taxon>
        <taxon>Neoptera</taxon>
        <taxon>Endopterygota</taxon>
        <taxon>Lepidoptera</taxon>
        <taxon>Glossata</taxon>
        <taxon>Ditrysia</taxon>
        <taxon>Pyraloidea</taxon>
        <taxon>Crambidae</taxon>
        <taxon>Pyraustinae</taxon>
        <taxon>Loxostege</taxon>
    </lineage>
</organism>
<protein>
    <recommendedName>
        <fullName evidence="7">4-coumarate--CoA ligase</fullName>
    </recommendedName>
</protein>
<dbReference type="Pfam" id="PF13193">
    <property type="entry name" value="AMP-binding_C"/>
    <property type="match status" value="1"/>
</dbReference>
<dbReference type="PANTHER" id="PTHR24096:SF422">
    <property type="entry name" value="BCDNA.GH02901"/>
    <property type="match status" value="1"/>
</dbReference>
<evidence type="ECO:0000313" key="6">
    <source>
        <dbReference type="Proteomes" id="UP001549920"/>
    </source>
</evidence>
<dbReference type="Proteomes" id="UP001549920">
    <property type="component" value="Unassembled WGS sequence"/>
</dbReference>
<dbReference type="InterPro" id="IPR042099">
    <property type="entry name" value="ANL_N_sf"/>
</dbReference>
<evidence type="ECO:0000259" key="3">
    <source>
        <dbReference type="Pfam" id="PF00501"/>
    </source>
</evidence>
<dbReference type="Pfam" id="PF00501">
    <property type="entry name" value="AMP-binding"/>
    <property type="match status" value="1"/>
</dbReference>
<gene>
    <name evidence="5" type="ORF">ABMA27_004002</name>
</gene>
<keyword evidence="6" id="KW-1185">Reference proteome</keyword>
<evidence type="ECO:0000256" key="2">
    <source>
        <dbReference type="ARBA" id="ARBA00023140"/>
    </source>
</evidence>
<dbReference type="Gene3D" id="3.40.50.12780">
    <property type="entry name" value="N-terminal domain of ligase-like"/>
    <property type="match status" value="1"/>
</dbReference>
<feature type="domain" description="AMP-dependent synthetase/ligase" evidence="3">
    <location>
        <begin position="56"/>
        <end position="430"/>
    </location>
</feature>
<dbReference type="PROSITE" id="PS00455">
    <property type="entry name" value="AMP_BINDING"/>
    <property type="match status" value="1"/>
</dbReference>
<keyword evidence="2" id="KW-0576">Peroxisome</keyword>
<dbReference type="InterPro" id="IPR000873">
    <property type="entry name" value="AMP-dep_synth/lig_dom"/>
</dbReference>
<dbReference type="InterPro" id="IPR025110">
    <property type="entry name" value="AMP-bd_C"/>
</dbReference>
<evidence type="ECO:0000256" key="1">
    <source>
        <dbReference type="ARBA" id="ARBA00004275"/>
    </source>
</evidence>
<reference evidence="5 6" key="1">
    <citation type="submission" date="2024-06" db="EMBL/GenBank/DDBJ databases">
        <title>A chromosome-level genome assembly of beet webworm, Loxostege sticticalis.</title>
        <authorList>
            <person name="Zhang Y."/>
        </authorList>
    </citation>
    <scope>NUCLEOTIDE SEQUENCE [LARGE SCALE GENOMIC DNA]</scope>
    <source>
        <strain evidence="5">AQ026</strain>
        <tissue evidence="5">Whole body</tissue>
    </source>
</reference>
<comment type="subcellular location">
    <subcellularLocation>
        <location evidence="1">Peroxisome</location>
    </subcellularLocation>
</comment>
<sequence>MATAKVISRNVKNLLVCKSYSVNVTVKHSVWTPENIVRSPFKDVEIPKRTLPEHIWENLERWSDKTALVCGTTNRSITYHQLYKYSKNFAAHLRTNFHITDGDVVCIMMTNTPEYAPAVIGALEAGAEVTTVNPIYTAHEVHKQLLLSNPKVLIGIPESVPILKEAMRLSNRNVPIITCNANNGLPADTVSFEELINDDNINKDVLKQVNKGFEDVILLPYSSGTTGLPKGVELTTKNIISNCVQQDTKEIRHYDDTTSSHQETVVAVMPFYHIYGIAIIMLHKLSVGAKLVTLPRFEPTSFLKTFEDHRISLLCTAPPLVLFLASYPGVTSKHLESVNRIVCGAAPLPKSDIDKVLSKVKQNAKFFQVYGLTETSPLATTFTQDYKKYTTVGFPIPNTELKVVDGDFKNLGPNQVGELLIRGPQVMKGYRNNQEATKNSITEDGWFRSGDLGSIDVDGSVTIADRLKELIKVKGYQVPPAELESILKEHPAVLDAGVIGIPDPRTGERPRAFVVLKDGLKAASKDIEEFVAERVAEYKRIKDVMFLDNLPKNPSGKLLRRVLKEKYC</sequence>
<evidence type="ECO:0008006" key="7">
    <source>
        <dbReference type="Google" id="ProtNLM"/>
    </source>
</evidence>